<name>A0A6C0F047_9ZZZZ</name>
<evidence type="ECO:0000313" key="1">
    <source>
        <dbReference type="EMBL" id="QHT34043.1"/>
    </source>
</evidence>
<sequence length="52" mass="6092">MTEVNSPPPPYIPPRQKNSVHILRSQDYLTQNLDNATILNLDKYLEKKKIKK</sequence>
<reference evidence="1" key="1">
    <citation type="journal article" date="2020" name="Nature">
        <title>Giant virus diversity and host interactions through global metagenomics.</title>
        <authorList>
            <person name="Schulz F."/>
            <person name="Roux S."/>
            <person name="Paez-Espino D."/>
            <person name="Jungbluth S."/>
            <person name="Walsh D.A."/>
            <person name="Denef V.J."/>
            <person name="McMahon K.D."/>
            <person name="Konstantinidis K.T."/>
            <person name="Eloe-Fadrosh E.A."/>
            <person name="Kyrpides N.C."/>
            <person name="Woyke T."/>
        </authorList>
    </citation>
    <scope>NUCLEOTIDE SEQUENCE</scope>
    <source>
        <strain evidence="1">GVMAG-M-3300009161-52</strain>
    </source>
</reference>
<protein>
    <submittedName>
        <fullName evidence="1">Uncharacterized protein</fullName>
    </submittedName>
</protein>
<accession>A0A6C0F047</accession>
<proteinExistence type="predicted"/>
<dbReference type="AlphaFoldDB" id="A0A6C0F047"/>
<organism evidence="1">
    <name type="scientific">viral metagenome</name>
    <dbReference type="NCBI Taxonomy" id="1070528"/>
    <lineage>
        <taxon>unclassified sequences</taxon>
        <taxon>metagenomes</taxon>
        <taxon>organismal metagenomes</taxon>
    </lineage>
</organism>
<dbReference type="EMBL" id="MN738983">
    <property type="protein sequence ID" value="QHT34043.1"/>
    <property type="molecule type" value="Genomic_DNA"/>
</dbReference>